<comment type="caution">
    <text evidence="7">The sequence shown here is derived from an EMBL/GenBank/DDBJ whole genome shotgun (WGS) entry which is preliminary data.</text>
</comment>
<evidence type="ECO:0000256" key="3">
    <source>
        <dbReference type="ARBA" id="ARBA00022692"/>
    </source>
</evidence>
<organism evidence="7 8">
    <name type="scientific">Zophobas morio</name>
    <dbReference type="NCBI Taxonomy" id="2755281"/>
    <lineage>
        <taxon>Eukaryota</taxon>
        <taxon>Metazoa</taxon>
        <taxon>Ecdysozoa</taxon>
        <taxon>Arthropoda</taxon>
        <taxon>Hexapoda</taxon>
        <taxon>Insecta</taxon>
        <taxon>Pterygota</taxon>
        <taxon>Neoptera</taxon>
        <taxon>Endopterygota</taxon>
        <taxon>Coleoptera</taxon>
        <taxon>Polyphaga</taxon>
        <taxon>Cucujiformia</taxon>
        <taxon>Tenebrionidae</taxon>
        <taxon>Zophobas</taxon>
    </lineage>
</organism>
<feature type="region of interest" description="Disordered" evidence="6">
    <location>
        <begin position="79"/>
        <end position="102"/>
    </location>
</feature>
<evidence type="ECO:0000256" key="5">
    <source>
        <dbReference type="ARBA" id="ARBA00023136"/>
    </source>
</evidence>
<evidence type="ECO:0000313" key="8">
    <source>
        <dbReference type="Proteomes" id="UP001168821"/>
    </source>
</evidence>
<evidence type="ECO:0000313" key="7">
    <source>
        <dbReference type="EMBL" id="KAJ3665680.1"/>
    </source>
</evidence>
<dbReference type="GO" id="GO:0016020">
    <property type="term" value="C:membrane"/>
    <property type="evidence" value="ECO:0007669"/>
    <property type="project" value="UniProtKB-SubCell"/>
</dbReference>
<dbReference type="PANTHER" id="PTHR20988:SF2">
    <property type="entry name" value="TRANSMEMBRANE PROTEIN 183A-RELATED"/>
    <property type="match status" value="1"/>
</dbReference>
<reference evidence="7" key="1">
    <citation type="journal article" date="2023" name="G3 (Bethesda)">
        <title>Whole genome assemblies of Zophobas morio and Tenebrio molitor.</title>
        <authorList>
            <person name="Kaur S."/>
            <person name="Stinson S.A."/>
            <person name="diCenzo G.C."/>
        </authorList>
    </citation>
    <scope>NUCLEOTIDE SEQUENCE</scope>
    <source>
        <strain evidence="7">QUZm001</strain>
    </source>
</reference>
<comment type="subcellular location">
    <subcellularLocation>
        <location evidence="1">Membrane</location>
        <topology evidence="1">Single-pass membrane protein</topology>
    </subcellularLocation>
</comment>
<evidence type="ECO:0000256" key="2">
    <source>
        <dbReference type="ARBA" id="ARBA00006744"/>
    </source>
</evidence>
<gene>
    <name evidence="7" type="ORF">Zmor_001166</name>
</gene>
<dbReference type="GO" id="GO:0019005">
    <property type="term" value="C:SCF ubiquitin ligase complex"/>
    <property type="evidence" value="ECO:0007669"/>
    <property type="project" value="TreeGrafter"/>
</dbReference>
<evidence type="ECO:0000256" key="1">
    <source>
        <dbReference type="ARBA" id="ARBA00004167"/>
    </source>
</evidence>
<keyword evidence="8" id="KW-1185">Reference proteome</keyword>
<dbReference type="PANTHER" id="PTHR20988">
    <property type="entry name" value="TRANSMEMBRANE PROTEIN 183A-RELATED"/>
    <property type="match status" value="1"/>
</dbReference>
<keyword evidence="3" id="KW-0812">Transmembrane</keyword>
<proteinExistence type="inferred from homology"/>
<evidence type="ECO:0008006" key="9">
    <source>
        <dbReference type="Google" id="ProtNLM"/>
    </source>
</evidence>
<dbReference type="GO" id="GO:0031647">
    <property type="term" value="P:regulation of protein stability"/>
    <property type="evidence" value="ECO:0007669"/>
    <property type="project" value="TreeGrafter"/>
</dbReference>
<sequence>MSKHRKSGKKHSSNSLADVTINDFANSSVCKYRTRKSTTNVNKVLKQLEDDKNWDEKTEDFDGNFVEKENEDGTISYVIQKSEPRRRRKTVSSSEDRKPDDTGNEYPIDIWFLISEYIRPEDVGRFAGICKASYEVVSTAKFWFSMYKRHYKSVPNLPERLHPECLFRKYGIRTSVIRALNYMYIPFISRLKSMERLEQHPDILKKTRCVLMWHKKTDTQCLYYFKMKINVQSPHRRSQKETYQPDLLEMLDDVFANQDESCRILQVTCKHLIPIAPVLGLTLTSAQLNLSAELRSYKLQLWFGSEIQSCNPSTGGNGNTLIILEPVINVKVLDWWHPLYPHSYNMEYLCNQE</sequence>
<evidence type="ECO:0000256" key="4">
    <source>
        <dbReference type="ARBA" id="ARBA00022989"/>
    </source>
</evidence>
<accession>A0AA38J0H7</accession>
<dbReference type="InterPro" id="IPR026509">
    <property type="entry name" value="TMEM183"/>
</dbReference>
<dbReference type="Proteomes" id="UP001168821">
    <property type="component" value="Unassembled WGS sequence"/>
</dbReference>
<dbReference type="AlphaFoldDB" id="A0AA38J0H7"/>
<protein>
    <recommendedName>
        <fullName evidence="9">Transmembrane protein 183</fullName>
    </recommendedName>
</protein>
<keyword evidence="5" id="KW-0472">Membrane</keyword>
<name>A0AA38J0H7_9CUCU</name>
<dbReference type="EMBL" id="JALNTZ010000001">
    <property type="protein sequence ID" value="KAJ3665680.1"/>
    <property type="molecule type" value="Genomic_DNA"/>
</dbReference>
<dbReference type="InterPro" id="IPR036047">
    <property type="entry name" value="F-box-like_dom_sf"/>
</dbReference>
<dbReference type="SUPFAM" id="SSF81383">
    <property type="entry name" value="F-box domain"/>
    <property type="match status" value="1"/>
</dbReference>
<evidence type="ECO:0000256" key="6">
    <source>
        <dbReference type="SAM" id="MobiDB-lite"/>
    </source>
</evidence>
<comment type="similarity">
    <text evidence="2">Belongs to the TMEM183 family.</text>
</comment>
<keyword evidence="4" id="KW-1133">Transmembrane helix</keyword>